<keyword evidence="3" id="KW-1185">Reference proteome</keyword>
<name>A0A521BUK3_9BACT</name>
<dbReference type="EMBL" id="FXTM01000007">
    <property type="protein sequence ID" value="SMO50150.1"/>
    <property type="molecule type" value="Genomic_DNA"/>
</dbReference>
<proteinExistence type="predicted"/>
<dbReference type="Gene3D" id="3.40.50.1820">
    <property type="entry name" value="alpha/beta hydrolase"/>
    <property type="match status" value="1"/>
</dbReference>
<reference evidence="2 3" key="1">
    <citation type="submission" date="2017-05" db="EMBL/GenBank/DDBJ databases">
        <authorList>
            <person name="Varghese N."/>
            <person name="Submissions S."/>
        </authorList>
    </citation>
    <scope>NUCLEOTIDE SEQUENCE [LARGE SCALE GENOMIC DNA]</scope>
    <source>
        <strain evidence="2 3">DSM 16304</strain>
    </source>
</reference>
<protein>
    <submittedName>
        <fullName evidence="2">Virulence factor lipase N-terminal</fullName>
    </submittedName>
</protein>
<dbReference type="PROSITE" id="PS51257">
    <property type="entry name" value="PROKAR_LIPOPROTEIN"/>
    <property type="match status" value="1"/>
</dbReference>
<keyword evidence="1" id="KW-0732">Signal</keyword>
<dbReference type="RefSeq" id="WP_142934824.1">
    <property type="nucleotide sequence ID" value="NZ_FXTM01000007.1"/>
</dbReference>
<dbReference type="SUPFAM" id="SSF53474">
    <property type="entry name" value="alpha/beta-Hydrolases"/>
    <property type="match status" value="1"/>
</dbReference>
<dbReference type="InterPro" id="IPR029058">
    <property type="entry name" value="AB_hydrolase_fold"/>
</dbReference>
<evidence type="ECO:0000313" key="3">
    <source>
        <dbReference type="Proteomes" id="UP000317315"/>
    </source>
</evidence>
<dbReference type="AlphaFoldDB" id="A0A521BUK3"/>
<dbReference type="Proteomes" id="UP000317315">
    <property type="component" value="Unassembled WGS sequence"/>
</dbReference>
<dbReference type="OrthoDB" id="9768at2"/>
<gene>
    <name evidence="2" type="ORF">SAMN06269117_10753</name>
</gene>
<evidence type="ECO:0000313" key="2">
    <source>
        <dbReference type="EMBL" id="SMO50150.1"/>
    </source>
</evidence>
<sequence>MKKLLALISVLGILSSCGGSLQSSSGAPDKINYQTTDRSYLVFDPFSGKSNQPLGIPFPNDILWSQGSRAPSYVSFDTSSITDPAKKVLFEAINKLQIQGLSPNTPIFIPLSSETPIDLNTLNNRYLLVDLTVLGELQQNPSLAGSLVQSDRLYVRQEGRYLKFYPVKPLEAGHKYLFILLDGIKDIQGKTVLSPQIYNEIEGKTPLSDEKLEALRQSYQYLYDNIFPAVSNLINVELNRNTVLESFTFTTANKTLSVSDISVMNKFLSGEINELKITGLPYSSIEKDYRTFDSEDVNKSPLYGVLKIVLSNNQLLAQLRNYNLFPAFDITKLGELFEKVQQNEQFDIKDYVKFIPVFFGNRDSYNGTVYIFQHGLGSSKERAENLLTDINLPVVAIDLPFHGDYTKLTENSSFECGEGKCYLTGNVARNRLNVYQSVFNLRLLELLLRNGVYDIDGDGSSDKVSHVYFLGVSMGAITGSIYSHFGSPEKVVLNVGGGNYVSIIDAAENELIEGLLKSTGVEKNTNGYAVLLGVFQMILDPADPVYLGIDNGTNVILQNACCDTVVPFISNRALSERVGFSQFTRLSTDGDFQNPPSSPNWYIFGDSENWVHHGFLIHTNLESYPEVQGHTTLEYVERAEKAARRQIESFFNGGQ</sequence>
<feature type="chain" id="PRO_5021824425" evidence="1">
    <location>
        <begin position="19"/>
        <end position="655"/>
    </location>
</feature>
<feature type="signal peptide" evidence="1">
    <location>
        <begin position="1"/>
        <end position="18"/>
    </location>
</feature>
<accession>A0A521BUK3</accession>
<organism evidence="2 3">
    <name type="scientific">Balnearium lithotrophicum</name>
    <dbReference type="NCBI Taxonomy" id="223788"/>
    <lineage>
        <taxon>Bacteria</taxon>
        <taxon>Pseudomonadati</taxon>
        <taxon>Aquificota</taxon>
        <taxon>Aquificia</taxon>
        <taxon>Desulfurobacteriales</taxon>
        <taxon>Desulfurobacteriaceae</taxon>
        <taxon>Balnearium</taxon>
    </lineage>
</organism>
<evidence type="ECO:0000256" key="1">
    <source>
        <dbReference type="SAM" id="SignalP"/>
    </source>
</evidence>